<keyword evidence="2" id="KW-0732">Signal</keyword>
<dbReference type="InterPro" id="IPR009959">
    <property type="entry name" value="Cyclase_SnoaL-like"/>
</dbReference>
<keyword evidence="1" id="KW-0812">Transmembrane</keyword>
<proteinExistence type="predicted"/>
<dbReference type="EMBL" id="PTJC01000005">
    <property type="protein sequence ID" value="PPK87873.1"/>
    <property type="molecule type" value="Genomic_DNA"/>
</dbReference>
<accession>A0A2S6I8R0</accession>
<evidence type="ECO:0000313" key="3">
    <source>
        <dbReference type="EMBL" id="PPK87873.1"/>
    </source>
</evidence>
<evidence type="ECO:0000256" key="1">
    <source>
        <dbReference type="SAM" id="Phobius"/>
    </source>
</evidence>
<dbReference type="Pfam" id="PF07366">
    <property type="entry name" value="SnoaL"/>
    <property type="match status" value="1"/>
</dbReference>
<keyword evidence="1" id="KW-1133">Transmembrane helix</keyword>
<evidence type="ECO:0000313" key="4">
    <source>
        <dbReference type="Proteomes" id="UP000237662"/>
    </source>
</evidence>
<feature type="transmembrane region" description="Helical" evidence="1">
    <location>
        <begin position="159"/>
        <end position="179"/>
    </location>
</feature>
<dbReference type="SUPFAM" id="SSF54427">
    <property type="entry name" value="NTF2-like"/>
    <property type="match status" value="1"/>
</dbReference>
<dbReference type="Proteomes" id="UP000237662">
    <property type="component" value="Unassembled WGS sequence"/>
</dbReference>
<evidence type="ECO:0000256" key="2">
    <source>
        <dbReference type="SAM" id="SignalP"/>
    </source>
</evidence>
<comment type="caution">
    <text evidence="3">The sequence shown here is derived from an EMBL/GenBank/DDBJ whole genome shotgun (WGS) entry which is preliminary data.</text>
</comment>
<dbReference type="GO" id="GO:0030638">
    <property type="term" value="P:polyketide metabolic process"/>
    <property type="evidence" value="ECO:0007669"/>
    <property type="project" value="InterPro"/>
</dbReference>
<gene>
    <name evidence="3" type="ORF">CLV84_0827</name>
</gene>
<name>A0A2S6I8R0_9BACT</name>
<protein>
    <submittedName>
        <fullName evidence="3">Putative SnoaL-like aldol condensation-catalyzing enzyme</fullName>
    </submittedName>
</protein>
<dbReference type="InterPro" id="IPR032710">
    <property type="entry name" value="NTF2-like_dom_sf"/>
</dbReference>
<feature type="signal peptide" evidence="2">
    <location>
        <begin position="1"/>
        <end position="20"/>
    </location>
</feature>
<organism evidence="3 4">
    <name type="scientific">Neolewinella xylanilytica</name>
    <dbReference type="NCBI Taxonomy" id="1514080"/>
    <lineage>
        <taxon>Bacteria</taxon>
        <taxon>Pseudomonadati</taxon>
        <taxon>Bacteroidota</taxon>
        <taxon>Saprospiria</taxon>
        <taxon>Saprospirales</taxon>
        <taxon>Lewinellaceae</taxon>
        <taxon>Neolewinella</taxon>
    </lineage>
</organism>
<keyword evidence="4" id="KW-1185">Reference proteome</keyword>
<feature type="chain" id="PRO_5015448060" evidence="2">
    <location>
        <begin position="21"/>
        <end position="196"/>
    </location>
</feature>
<dbReference type="AlphaFoldDB" id="A0A2S6I8R0"/>
<sequence length="196" mass="22708">MTSRILPLLPFLTLSAVVLGADDPVDRTAINKEIARQFYEDLWFQDRTDKYHQYVADEYIVHDIGDRKGVVEPAAEQQRIADFFWKNGTMRGNIDYQVAEGDLVVTRWTADYKPETLIGRVLLGAGSIPIINVFRFEDGKIVEIWNHRHDIDTNQRLKFVLQGLLIGLLIALIPAFFAFRFKRRIRALREEGYPSR</sequence>
<dbReference type="RefSeq" id="WP_170067561.1">
    <property type="nucleotide sequence ID" value="NZ_PTJC01000005.1"/>
</dbReference>
<keyword evidence="1" id="KW-0472">Membrane</keyword>
<reference evidence="3 4" key="1">
    <citation type="submission" date="2018-02" db="EMBL/GenBank/DDBJ databases">
        <title>Genomic Encyclopedia of Archaeal and Bacterial Type Strains, Phase II (KMG-II): from individual species to whole genera.</title>
        <authorList>
            <person name="Goeker M."/>
        </authorList>
    </citation>
    <scope>NUCLEOTIDE SEQUENCE [LARGE SCALE GENOMIC DNA]</scope>
    <source>
        <strain evidence="3 4">DSM 29526</strain>
    </source>
</reference>
<dbReference type="Gene3D" id="3.10.450.50">
    <property type="match status" value="1"/>
</dbReference>